<evidence type="ECO:0000313" key="4">
    <source>
        <dbReference type="RefSeq" id="XP_033569456.1"/>
    </source>
</evidence>
<dbReference type="Proteomes" id="UP000504636">
    <property type="component" value="Unplaced"/>
</dbReference>
<dbReference type="AlphaFoldDB" id="A0A6A6Y147"/>
<dbReference type="EMBL" id="MU003723">
    <property type="protein sequence ID" value="KAF2802492.1"/>
    <property type="molecule type" value="Genomic_DNA"/>
</dbReference>
<gene>
    <name evidence="2 4" type="ORF">BDZ99DRAFT_576859</name>
</gene>
<reference evidence="2 4" key="1">
    <citation type="journal article" date="2020" name="Stud. Mycol.">
        <title>101 Dothideomycetes genomes: a test case for predicting lifestyles and emergence of pathogens.</title>
        <authorList>
            <person name="Haridas S."/>
            <person name="Albert R."/>
            <person name="Binder M."/>
            <person name="Bloem J."/>
            <person name="Labutti K."/>
            <person name="Salamov A."/>
            <person name="Andreopoulos B."/>
            <person name="Baker S."/>
            <person name="Barry K."/>
            <person name="Bills G."/>
            <person name="Bluhm B."/>
            <person name="Cannon C."/>
            <person name="Castanera R."/>
            <person name="Culley D."/>
            <person name="Daum C."/>
            <person name="Ezra D."/>
            <person name="Gonzalez J."/>
            <person name="Henrissat B."/>
            <person name="Kuo A."/>
            <person name="Liang C."/>
            <person name="Lipzen A."/>
            <person name="Lutzoni F."/>
            <person name="Magnuson J."/>
            <person name="Mondo S."/>
            <person name="Nolan M."/>
            <person name="Ohm R."/>
            <person name="Pangilinan J."/>
            <person name="Park H.-J."/>
            <person name="Ramirez L."/>
            <person name="Alfaro M."/>
            <person name="Sun H."/>
            <person name="Tritt A."/>
            <person name="Yoshinaga Y."/>
            <person name="Zwiers L.-H."/>
            <person name="Turgeon B."/>
            <person name="Goodwin S."/>
            <person name="Spatafora J."/>
            <person name="Crous P."/>
            <person name="Grigoriev I."/>
        </authorList>
    </citation>
    <scope>NUCLEOTIDE SEQUENCE</scope>
    <source>
        <strain evidence="2 4">CBS 304.34</strain>
    </source>
</reference>
<dbReference type="RefSeq" id="XP_033569456.1">
    <property type="nucleotide sequence ID" value="XM_033728619.1"/>
</dbReference>
<accession>A0A6A6Y147</accession>
<evidence type="ECO:0000256" key="1">
    <source>
        <dbReference type="SAM" id="Phobius"/>
    </source>
</evidence>
<name>A0A6A6Y147_9PEZI</name>
<evidence type="ECO:0000313" key="2">
    <source>
        <dbReference type="EMBL" id="KAF2802492.1"/>
    </source>
</evidence>
<organism evidence="2">
    <name type="scientific">Mytilinidion resinicola</name>
    <dbReference type="NCBI Taxonomy" id="574789"/>
    <lineage>
        <taxon>Eukaryota</taxon>
        <taxon>Fungi</taxon>
        <taxon>Dikarya</taxon>
        <taxon>Ascomycota</taxon>
        <taxon>Pezizomycotina</taxon>
        <taxon>Dothideomycetes</taxon>
        <taxon>Pleosporomycetidae</taxon>
        <taxon>Mytilinidiales</taxon>
        <taxon>Mytilinidiaceae</taxon>
        <taxon>Mytilinidion</taxon>
    </lineage>
</organism>
<sequence>MDSQRDTEYIAYKQVPLDARRIEPDPKPLSPTVRALASEHSTEINEKPKVALVKSVWIALWRCGIHLLAIAVTMCLVALYARKIYPTDYGGRNQAIILNGFQFVAKAHELILLASLSNIVLDEIRRRLSRTRGVPFSLLTSGYQLTKLNYLLSNEFRTIANPVSAIVALPKLIYWPVVDPFNGSDDLLYLAATSEQIWPSKVDASLLPSDRCLRRGAKSRRLCPTTNIDVIKGWQEGYVRGQMWPSLTIVDNESGAMRYLSSDLWSQQMLPPYSTDIWDGVDVENTTYASEMSWFGWASGTSVTHLLATDLANFWRHAWKSSYPKLRAEDGDPTPLRLDITVRTADAKRPETFANILKPFVRV</sequence>
<keyword evidence="1" id="KW-0472">Membrane</keyword>
<keyword evidence="1" id="KW-0812">Transmembrane</keyword>
<feature type="transmembrane region" description="Helical" evidence="1">
    <location>
        <begin position="59"/>
        <end position="81"/>
    </location>
</feature>
<dbReference type="GeneID" id="54469512"/>
<keyword evidence="3" id="KW-1185">Reference proteome</keyword>
<proteinExistence type="predicted"/>
<keyword evidence="1" id="KW-1133">Transmembrane helix</keyword>
<reference evidence="4" key="2">
    <citation type="submission" date="2020-04" db="EMBL/GenBank/DDBJ databases">
        <authorList>
            <consortium name="NCBI Genome Project"/>
        </authorList>
    </citation>
    <scope>NUCLEOTIDE SEQUENCE</scope>
    <source>
        <strain evidence="4">CBS 304.34</strain>
    </source>
</reference>
<dbReference type="OrthoDB" id="5342924at2759"/>
<protein>
    <submittedName>
        <fullName evidence="2 4">Uncharacterized protein</fullName>
    </submittedName>
</protein>
<evidence type="ECO:0000313" key="3">
    <source>
        <dbReference type="Proteomes" id="UP000504636"/>
    </source>
</evidence>
<reference evidence="4" key="3">
    <citation type="submission" date="2025-04" db="UniProtKB">
        <authorList>
            <consortium name="RefSeq"/>
        </authorList>
    </citation>
    <scope>IDENTIFICATION</scope>
    <source>
        <strain evidence="4">CBS 304.34</strain>
    </source>
</reference>